<dbReference type="OrthoDB" id="21380at2759"/>
<dbReference type="PANTHER" id="PTHR15375:SF24">
    <property type="entry name" value="PROTEIN DBF4 HOMOLOG B"/>
    <property type="match status" value="1"/>
</dbReference>
<gene>
    <name evidence="7" type="ORF">DNTS_021008</name>
</gene>
<evidence type="ECO:0000256" key="1">
    <source>
        <dbReference type="ARBA" id="ARBA00022723"/>
    </source>
</evidence>
<dbReference type="GO" id="GO:1901987">
    <property type="term" value="P:regulation of cell cycle phase transition"/>
    <property type="evidence" value="ECO:0007669"/>
    <property type="project" value="TreeGrafter"/>
</dbReference>
<organism evidence="7 8">
    <name type="scientific">Danionella cerebrum</name>
    <dbReference type="NCBI Taxonomy" id="2873325"/>
    <lineage>
        <taxon>Eukaryota</taxon>
        <taxon>Metazoa</taxon>
        <taxon>Chordata</taxon>
        <taxon>Craniata</taxon>
        <taxon>Vertebrata</taxon>
        <taxon>Euteleostomi</taxon>
        <taxon>Actinopterygii</taxon>
        <taxon>Neopterygii</taxon>
        <taxon>Teleostei</taxon>
        <taxon>Ostariophysi</taxon>
        <taxon>Cypriniformes</taxon>
        <taxon>Danionidae</taxon>
        <taxon>Danioninae</taxon>
        <taxon>Danionella</taxon>
    </lineage>
</organism>
<evidence type="ECO:0000313" key="8">
    <source>
        <dbReference type="Proteomes" id="UP000316079"/>
    </source>
</evidence>
<dbReference type="AlphaFoldDB" id="A0A553QW43"/>
<dbReference type="GO" id="GO:0043539">
    <property type="term" value="F:protein serine/threonine kinase activator activity"/>
    <property type="evidence" value="ECO:0007669"/>
    <property type="project" value="TreeGrafter"/>
</dbReference>
<dbReference type="InterPro" id="IPR038545">
    <property type="entry name" value="Znf_DBF_sf"/>
</dbReference>
<comment type="caution">
    <text evidence="7">The sequence shown here is derived from an EMBL/GenBank/DDBJ whole genome shotgun (WGS) entry which is preliminary data.</text>
</comment>
<sequence>MSGEPNGCLRGKCFYFHDVKRHQSITLTVTISRLGGKVDSFLTKDVDVVVTGVKEVNTDKRVCGSRGKALLEKAIHNNEKFHNSVLTNARSWGVKVYHVDAGALRCPYIKVEDSSRKFRPYYSQSLSFPMISYSSKWCPFEVLVPKKTTRTKNEDAGKDLLGNKDEPSSSCHRLQVTNAASAKPGAMTKKISGYCECCQVPFEDQNEHFKSKMHRSFIENESNYIMLDQLTARMHASFVCNPGQEMNPSMIKSTQTFSPIHFGHLSENEKSLQFPVVQEFGRLPPVTDGLTPNINRRDQGSNLTQGASGQENMTSYLNTMQKIHPRTFDQDEGDTETINMAKPRDIQSSAHCMKLVLSCLGSSEMNFTTTEVPTDMQVLSSSRHAKQTCEISVGELSNQCKVDLGPLALDVQLAGEGAVSDTRVSQTQKPVWSQDLKMCLIKSKKPLLGMEERDQSMASLKPSRKSIDVGSHAFGVSCFSLPRFLPCPQYQYSMINFKKRSWPFTPNPKVAKRRKICRDEKAKSSWQKHWSSVISMARSLSKIDFSHEMNIETGVAVPFVNLFPTQHSITHFSPIPSCLTQLKEPYSANKPLEFFDESDEYALKVLMDSKGSTDTSDLYPPQLVPYFHEDQEIQRQQYQDPPELFPFYTETPKDANKSVSSLCSSSGASVCIESALVPNLTWSTGSSESDWDSGLLSWLATGVQDTQKRNNDLGLLLQEPHCDIQKTSYTAHLCTILQPS</sequence>
<dbReference type="GO" id="GO:0010571">
    <property type="term" value="P:positive regulation of nuclear cell cycle DNA replication"/>
    <property type="evidence" value="ECO:0007669"/>
    <property type="project" value="TreeGrafter"/>
</dbReference>
<evidence type="ECO:0000256" key="4">
    <source>
        <dbReference type="PROSITE-ProRule" id="PRU00600"/>
    </source>
</evidence>
<dbReference type="FunFam" id="6.10.250.3410:FF:000001">
    <property type="entry name" value="Protein DBF4 homolog A"/>
    <property type="match status" value="1"/>
</dbReference>
<accession>A0A553QW43</accession>
<keyword evidence="1" id="KW-0479">Metal-binding</keyword>
<dbReference type="STRING" id="623744.A0A553QW43"/>
<dbReference type="Proteomes" id="UP000316079">
    <property type="component" value="Unassembled WGS sequence"/>
</dbReference>
<dbReference type="EMBL" id="SRMA01025473">
    <property type="protein sequence ID" value="TRY94157.1"/>
    <property type="molecule type" value="Genomic_DNA"/>
</dbReference>
<evidence type="ECO:0000256" key="2">
    <source>
        <dbReference type="ARBA" id="ARBA00022771"/>
    </source>
</evidence>
<name>A0A553QW43_9TELE</name>
<dbReference type="InterPro" id="IPR006572">
    <property type="entry name" value="Znf_DBF"/>
</dbReference>
<dbReference type="GO" id="GO:0031431">
    <property type="term" value="C:Dbf4-dependent protein kinase complex"/>
    <property type="evidence" value="ECO:0007669"/>
    <property type="project" value="TreeGrafter"/>
</dbReference>
<dbReference type="GO" id="GO:0008270">
    <property type="term" value="F:zinc ion binding"/>
    <property type="evidence" value="ECO:0007669"/>
    <property type="project" value="UniProtKB-KW"/>
</dbReference>
<reference evidence="7 8" key="1">
    <citation type="journal article" date="2019" name="Sci. Data">
        <title>Hybrid genome assembly and annotation of Danionella translucida.</title>
        <authorList>
            <person name="Kadobianskyi M."/>
            <person name="Schulze L."/>
            <person name="Schuelke M."/>
            <person name="Judkewitz B."/>
        </authorList>
    </citation>
    <scope>NUCLEOTIDE SEQUENCE [LARGE SCALE GENOMIC DNA]</scope>
    <source>
        <strain evidence="7 8">Bolton</strain>
    </source>
</reference>
<feature type="domain" description="DBF4-type" evidence="6">
    <location>
        <begin position="188"/>
        <end position="237"/>
    </location>
</feature>
<dbReference type="GO" id="GO:0003676">
    <property type="term" value="F:nucleic acid binding"/>
    <property type="evidence" value="ECO:0007669"/>
    <property type="project" value="InterPro"/>
</dbReference>
<dbReference type="PANTHER" id="PTHR15375">
    <property type="entry name" value="ACTIVATOR OF S-PHASE KINASE-RELATED"/>
    <property type="match status" value="1"/>
</dbReference>
<feature type="compositionally biased region" description="Polar residues" evidence="5">
    <location>
        <begin position="290"/>
        <end position="308"/>
    </location>
</feature>
<dbReference type="InterPro" id="IPR051590">
    <property type="entry name" value="Replication_Regulatory_Kinase"/>
</dbReference>
<keyword evidence="2 4" id="KW-0863">Zinc-finger</keyword>
<keyword evidence="8" id="KW-1185">Reference proteome</keyword>
<dbReference type="SUPFAM" id="SSF52113">
    <property type="entry name" value="BRCT domain"/>
    <property type="match status" value="1"/>
</dbReference>
<evidence type="ECO:0000256" key="5">
    <source>
        <dbReference type="SAM" id="MobiDB-lite"/>
    </source>
</evidence>
<proteinExistence type="predicted"/>
<dbReference type="Pfam" id="PF07535">
    <property type="entry name" value="zf-DBF"/>
    <property type="match status" value="1"/>
</dbReference>
<protein>
    <recommendedName>
        <fullName evidence="6">DBF4-type domain-containing protein</fullName>
    </recommendedName>
</protein>
<evidence type="ECO:0000256" key="3">
    <source>
        <dbReference type="ARBA" id="ARBA00022833"/>
    </source>
</evidence>
<dbReference type="InterPro" id="IPR036420">
    <property type="entry name" value="BRCT_dom_sf"/>
</dbReference>
<feature type="region of interest" description="Disordered" evidence="5">
    <location>
        <begin position="285"/>
        <end position="308"/>
    </location>
</feature>
<evidence type="ECO:0000259" key="6">
    <source>
        <dbReference type="PROSITE" id="PS51265"/>
    </source>
</evidence>
<dbReference type="Gene3D" id="6.10.250.3410">
    <property type="entry name" value="DBF zinc finger"/>
    <property type="match status" value="1"/>
</dbReference>
<dbReference type="PROSITE" id="PS51265">
    <property type="entry name" value="ZF_DBF4"/>
    <property type="match status" value="1"/>
</dbReference>
<keyword evidence="3" id="KW-0862">Zinc</keyword>
<dbReference type="SMART" id="SM00586">
    <property type="entry name" value="ZnF_DBF"/>
    <property type="match status" value="1"/>
</dbReference>
<evidence type="ECO:0000313" key="7">
    <source>
        <dbReference type="EMBL" id="TRY94157.1"/>
    </source>
</evidence>